<evidence type="ECO:0000313" key="2">
    <source>
        <dbReference type="EMBL" id="MBA0662548.1"/>
    </source>
</evidence>
<sequence length="397" mass="45454">EDQILETHIHNLSARRLRIIKPYLKVVGFLHVPRMLERCKLDPTLTSTLVERWRPETHTFHLPCSECTITLQNVQLQLDLPVDGPVITRSVVIGDWSGIYKKLLGRVLETFFGGRIEMKWLLIGGVLMLDKSQAFVHLSWLLQLIDLKEAVMGMVRPTIFMSPSQLPLYFPTRNKVKPWPELYGTTKGARRYPATVRSLIETRVVFEFTMMQWHSETHIYHLLCWDRTITLEAHHCNSGSDPLNGGYAVTSSSSSSLEEDALQYRQPPSCPKLVMKLGASALSRVKQLPRWRKSRDHLNSIVVVVIKSLTNNYNRYRLDSTSSYCYHPNSTSNFSPQPPSLPPNGALLSNSITVLDNREVTNPAFGEDGEKISWLYWKALDFFLMIIIPNFSTILFQ</sequence>
<dbReference type="GO" id="GO:0010073">
    <property type="term" value="P:meristem maintenance"/>
    <property type="evidence" value="ECO:0007669"/>
    <property type="project" value="InterPro"/>
</dbReference>
<dbReference type="PANTHER" id="PTHR46033">
    <property type="entry name" value="PROTEIN MAIN-LIKE 2"/>
    <property type="match status" value="1"/>
</dbReference>
<accession>A0A7J8VIE5</accession>
<keyword evidence="3" id="KW-1185">Reference proteome</keyword>
<evidence type="ECO:0000313" key="3">
    <source>
        <dbReference type="Proteomes" id="UP000593573"/>
    </source>
</evidence>
<comment type="caution">
    <text evidence="2">The sequence shown here is derived from an EMBL/GenBank/DDBJ whole genome shotgun (WGS) entry which is preliminary data.</text>
</comment>
<dbReference type="InterPro" id="IPR019557">
    <property type="entry name" value="AminoTfrase-like_pln_mobile"/>
</dbReference>
<feature type="domain" description="Aminotransferase-like plant mobile" evidence="1">
    <location>
        <begin position="34"/>
        <end position="121"/>
    </location>
</feature>
<dbReference type="Proteomes" id="UP000593573">
    <property type="component" value="Unassembled WGS sequence"/>
</dbReference>
<dbReference type="Pfam" id="PF10536">
    <property type="entry name" value="PMD"/>
    <property type="match status" value="1"/>
</dbReference>
<dbReference type="AlphaFoldDB" id="A0A7J8VIE5"/>
<dbReference type="InterPro" id="IPR044824">
    <property type="entry name" value="MAIN-like"/>
</dbReference>
<evidence type="ECO:0000259" key="1">
    <source>
        <dbReference type="Pfam" id="PF10536"/>
    </source>
</evidence>
<proteinExistence type="predicted"/>
<dbReference type="PANTHER" id="PTHR46033:SF8">
    <property type="entry name" value="PROTEIN MAINTENANCE OF MERISTEMS-LIKE"/>
    <property type="match status" value="1"/>
</dbReference>
<dbReference type="EMBL" id="JABFAB010000010">
    <property type="protein sequence ID" value="MBA0662548.1"/>
    <property type="molecule type" value="Genomic_DNA"/>
</dbReference>
<gene>
    <name evidence="2" type="ORF">Goklo_006646</name>
</gene>
<feature type="non-terminal residue" evidence="2">
    <location>
        <position position="397"/>
    </location>
</feature>
<name>A0A7J8VIE5_9ROSI</name>
<reference evidence="2 3" key="1">
    <citation type="journal article" date="2019" name="Genome Biol. Evol.">
        <title>Insights into the evolution of the New World diploid cottons (Gossypium, subgenus Houzingenia) based on genome sequencing.</title>
        <authorList>
            <person name="Grover C.E."/>
            <person name="Arick M.A. 2nd"/>
            <person name="Thrash A."/>
            <person name="Conover J.L."/>
            <person name="Sanders W.S."/>
            <person name="Peterson D.G."/>
            <person name="Frelichowski J.E."/>
            <person name="Scheffler J.A."/>
            <person name="Scheffler B.E."/>
            <person name="Wendel J.F."/>
        </authorList>
    </citation>
    <scope>NUCLEOTIDE SEQUENCE [LARGE SCALE GENOMIC DNA]</scope>
    <source>
        <strain evidence="2">57</strain>
        <tissue evidence="2">Leaf</tissue>
    </source>
</reference>
<dbReference type="OrthoDB" id="960611at2759"/>
<organism evidence="2 3">
    <name type="scientific">Gossypium klotzschianum</name>
    <dbReference type="NCBI Taxonomy" id="34286"/>
    <lineage>
        <taxon>Eukaryota</taxon>
        <taxon>Viridiplantae</taxon>
        <taxon>Streptophyta</taxon>
        <taxon>Embryophyta</taxon>
        <taxon>Tracheophyta</taxon>
        <taxon>Spermatophyta</taxon>
        <taxon>Magnoliopsida</taxon>
        <taxon>eudicotyledons</taxon>
        <taxon>Gunneridae</taxon>
        <taxon>Pentapetalae</taxon>
        <taxon>rosids</taxon>
        <taxon>malvids</taxon>
        <taxon>Malvales</taxon>
        <taxon>Malvaceae</taxon>
        <taxon>Malvoideae</taxon>
        <taxon>Gossypium</taxon>
    </lineage>
</organism>
<protein>
    <recommendedName>
        <fullName evidence="1">Aminotransferase-like plant mobile domain-containing protein</fullName>
    </recommendedName>
</protein>